<sequence length="62" mass="7038">MKKYLKNLLSFSMFCFFILTLLLQNKTVNAATSFTFVDSNNIAWEYTLYGGCATNVRLASNV</sequence>
<accession>A0A371JC79</accession>
<reference evidence="2 3" key="1">
    <citation type="journal article" date="2017" name="Genome Announc.">
        <title>Draft Genome Sequence of a Sporulating and Motile Strain of Lachnotalea glycerini Isolated from Water in Quebec City, Canada.</title>
        <authorList>
            <person name="Maheux A.F."/>
            <person name="Boudreau D.K."/>
            <person name="Berube E."/>
            <person name="Boissinot M."/>
            <person name="Raymond F."/>
            <person name="Brodeur S."/>
            <person name="Corbeil J."/>
            <person name="Isabel S."/>
            <person name="Omar R.F."/>
            <person name="Bergeron M.G."/>
        </authorList>
    </citation>
    <scope>NUCLEOTIDE SEQUENCE [LARGE SCALE GENOMIC DNA]</scope>
    <source>
        <strain evidence="2 3">CCRI-19302</strain>
    </source>
</reference>
<protein>
    <submittedName>
        <fullName evidence="2">Uncharacterized protein</fullName>
    </submittedName>
</protein>
<evidence type="ECO:0000256" key="1">
    <source>
        <dbReference type="SAM" id="SignalP"/>
    </source>
</evidence>
<dbReference type="AlphaFoldDB" id="A0A371JC79"/>
<name>A0A371JC79_9FIRM</name>
<keyword evidence="3" id="KW-1185">Reference proteome</keyword>
<organism evidence="2 3">
    <name type="scientific">Lachnotalea glycerini</name>
    <dbReference type="NCBI Taxonomy" id="1763509"/>
    <lineage>
        <taxon>Bacteria</taxon>
        <taxon>Bacillati</taxon>
        <taxon>Bacillota</taxon>
        <taxon>Clostridia</taxon>
        <taxon>Lachnospirales</taxon>
        <taxon>Lachnospiraceae</taxon>
        <taxon>Lachnotalea</taxon>
    </lineage>
</organism>
<gene>
    <name evidence="2" type="ORF">CG710_015240</name>
</gene>
<evidence type="ECO:0000313" key="2">
    <source>
        <dbReference type="EMBL" id="RDY30288.1"/>
    </source>
</evidence>
<feature type="chain" id="PRO_5016596044" evidence="1">
    <location>
        <begin position="31"/>
        <end position="62"/>
    </location>
</feature>
<dbReference type="RefSeq" id="WP_147297451.1">
    <property type="nucleotide sequence ID" value="NZ_NOKA02000041.1"/>
</dbReference>
<proteinExistence type="predicted"/>
<comment type="caution">
    <text evidence="2">The sequence shown here is derived from an EMBL/GenBank/DDBJ whole genome shotgun (WGS) entry which is preliminary data.</text>
</comment>
<dbReference type="Proteomes" id="UP000216411">
    <property type="component" value="Unassembled WGS sequence"/>
</dbReference>
<feature type="non-terminal residue" evidence="2">
    <location>
        <position position="62"/>
    </location>
</feature>
<evidence type="ECO:0000313" key="3">
    <source>
        <dbReference type="Proteomes" id="UP000216411"/>
    </source>
</evidence>
<keyword evidence="1" id="KW-0732">Signal</keyword>
<dbReference type="EMBL" id="NOKA02000041">
    <property type="protein sequence ID" value="RDY30288.1"/>
    <property type="molecule type" value="Genomic_DNA"/>
</dbReference>
<feature type="signal peptide" evidence="1">
    <location>
        <begin position="1"/>
        <end position="30"/>
    </location>
</feature>